<dbReference type="OrthoDB" id="28717at2"/>
<reference evidence="2 3" key="1">
    <citation type="submission" date="2019-11" db="EMBL/GenBank/DDBJ databases">
        <title>Comparative genomics of hydrocarbon-degrading Desulfosarcina strains.</title>
        <authorList>
            <person name="Watanabe M."/>
            <person name="Kojima H."/>
            <person name="Fukui M."/>
        </authorList>
    </citation>
    <scope>NUCLEOTIDE SEQUENCE [LARGE SCALE GENOMIC DNA]</scope>
    <source>
        <strain evidence="2 3">PP31</strain>
    </source>
</reference>
<dbReference type="NCBIfam" id="TIGR01451">
    <property type="entry name" value="B_ant_repeat"/>
    <property type="match status" value="1"/>
</dbReference>
<evidence type="ECO:0000313" key="2">
    <source>
        <dbReference type="EMBL" id="BBO75164.1"/>
    </source>
</evidence>
<feature type="signal peptide" evidence="1">
    <location>
        <begin position="1"/>
        <end position="34"/>
    </location>
</feature>
<dbReference type="AlphaFoldDB" id="A0A5K7Z9L4"/>
<gene>
    <name evidence="2" type="ORF">DSCW_25810</name>
</gene>
<dbReference type="EMBL" id="AP021875">
    <property type="protein sequence ID" value="BBO75164.1"/>
    <property type="molecule type" value="Genomic_DNA"/>
</dbReference>
<sequence>MKTRKQKSWNSPIKKLAWVFAAALMMLNAQQAMASTAENTTITNTVTVTYEDAQGAAMEAITATATVTVALVEAAPTITSPADIDPTNENTASTLIYTVTGNANGDDSYTITFALVNTDIGAVTVADVPVTLGGTTLAAAASATETQIIVPYDSNADGDSAATNGIEHDDTIIIGGSAYVVDTVSENSSTNLTTITLTTALSSDVSIGEIVGEQQEINVTVTTDYLDTGATVGTYAVTATITSDSDSSASAAQDPVTMITVRLTQLTVAKYVRDIANDSGTTPSYSYNGITYYTSVSAEPGATLEYIVVVTNDTGAALEATNVVIEDPIPQFTTFLSGTISLDPDIDDSTDPLDTLTDATSDDAGELDGDTVRIRAGSGGTDTVGGTLAEDQTTVGIFRVTID</sequence>
<evidence type="ECO:0000313" key="3">
    <source>
        <dbReference type="Proteomes" id="UP000427769"/>
    </source>
</evidence>
<organism evidence="2 3">
    <name type="scientific">Desulfosarcina widdelii</name>
    <dbReference type="NCBI Taxonomy" id="947919"/>
    <lineage>
        <taxon>Bacteria</taxon>
        <taxon>Pseudomonadati</taxon>
        <taxon>Thermodesulfobacteriota</taxon>
        <taxon>Desulfobacteria</taxon>
        <taxon>Desulfobacterales</taxon>
        <taxon>Desulfosarcinaceae</taxon>
        <taxon>Desulfosarcina</taxon>
    </lineage>
</organism>
<keyword evidence="1" id="KW-0732">Signal</keyword>
<dbReference type="Proteomes" id="UP000427769">
    <property type="component" value="Chromosome"/>
</dbReference>
<dbReference type="InterPro" id="IPR047589">
    <property type="entry name" value="DUF11_rpt"/>
</dbReference>
<dbReference type="KEGG" id="dwd:DSCW_25810"/>
<evidence type="ECO:0000256" key="1">
    <source>
        <dbReference type="SAM" id="SignalP"/>
    </source>
</evidence>
<accession>A0A5K7Z9L4</accession>
<evidence type="ECO:0008006" key="4">
    <source>
        <dbReference type="Google" id="ProtNLM"/>
    </source>
</evidence>
<proteinExistence type="predicted"/>
<protein>
    <recommendedName>
        <fullName evidence="4">DUF11 domain-containing protein</fullName>
    </recommendedName>
</protein>
<name>A0A5K7Z9L4_9BACT</name>
<feature type="chain" id="PRO_5024297835" description="DUF11 domain-containing protein" evidence="1">
    <location>
        <begin position="35"/>
        <end position="403"/>
    </location>
</feature>
<dbReference type="RefSeq" id="WP_155304108.1">
    <property type="nucleotide sequence ID" value="NZ_AP021875.1"/>
</dbReference>
<keyword evidence="3" id="KW-1185">Reference proteome</keyword>